<feature type="region of interest" description="Disordered" evidence="8">
    <location>
        <begin position="1"/>
        <end position="32"/>
    </location>
</feature>
<feature type="compositionally biased region" description="Acidic residues" evidence="8">
    <location>
        <begin position="217"/>
        <end position="226"/>
    </location>
</feature>
<evidence type="ECO:0000256" key="3">
    <source>
        <dbReference type="ARBA" id="ARBA00022448"/>
    </source>
</evidence>
<organism evidence="12">
    <name type="scientific">Fonticula alba</name>
    <name type="common">Slime mold</name>
    <dbReference type="NCBI Taxonomy" id="691883"/>
    <lineage>
        <taxon>Eukaryota</taxon>
        <taxon>Rotosphaerida</taxon>
        <taxon>Fonticulaceae</taxon>
        <taxon>Fonticula</taxon>
    </lineage>
</organism>
<evidence type="ECO:0000256" key="2">
    <source>
        <dbReference type="ARBA" id="ARBA00008873"/>
    </source>
</evidence>
<dbReference type="GO" id="GO:0005385">
    <property type="term" value="F:zinc ion transmembrane transporter activity"/>
    <property type="evidence" value="ECO:0007669"/>
    <property type="project" value="TreeGrafter"/>
</dbReference>
<feature type="domain" description="Cation efflux protein transmembrane" evidence="10">
    <location>
        <begin position="73"/>
        <end position="339"/>
    </location>
</feature>
<evidence type="ECO:0000256" key="5">
    <source>
        <dbReference type="ARBA" id="ARBA00022833"/>
    </source>
</evidence>
<dbReference type="PANTHER" id="PTHR45820">
    <property type="entry name" value="FI23527P1"/>
    <property type="match status" value="1"/>
</dbReference>
<evidence type="ECO:0000259" key="10">
    <source>
        <dbReference type="Pfam" id="PF01545"/>
    </source>
</evidence>
<dbReference type="OrthoDB" id="9944568at2759"/>
<dbReference type="STRING" id="691883.A0A058ZHJ6"/>
<dbReference type="EMBL" id="KB932201">
    <property type="protein sequence ID" value="KCV73436.1"/>
    <property type="molecule type" value="Genomic_DNA"/>
</dbReference>
<dbReference type="Proteomes" id="UP000030693">
    <property type="component" value="Unassembled WGS sequence"/>
</dbReference>
<dbReference type="SUPFAM" id="SSF160240">
    <property type="entry name" value="Cation efflux protein cytoplasmic domain-like"/>
    <property type="match status" value="1"/>
</dbReference>
<dbReference type="InterPro" id="IPR058533">
    <property type="entry name" value="Cation_efflux_TM"/>
</dbReference>
<dbReference type="InterPro" id="IPR027470">
    <property type="entry name" value="Cation_efflux_CTD"/>
</dbReference>
<reference evidence="12" key="1">
    <citation type="submission" date="2013-04" db="EMBL/GenBank/DDBJ databases">
        <title>The Genome Sequence of Fonticula alba ATCC 38817.</title>
        <authorList>
            <consortium name="The Broad Institute Genomics Platform"/>
            <person name="Russ C."/>
            <person name="Cuomo C."/>
            <person name="Burger G."/>
            <person name="Gray M.W."/>
            <person name="Holland P.W.H."/>
            <person name="King N."/>
            <person name="Lang F.B.F."/>
            <person name="Roger A.J."/>
            <person name="Ruiz-Trillo I."/>
            <person name="Brown M."/>
            <person name="Walker B."/>
            <person name="Young S."/>
            <person name="Zeng Q."/>
            <person name="Gargeya S."/>
            <person name="Fitzgerald M."/>
            <person name="Haas B."/>
            <person name="Abouelleil A."/>
            <person name="Allen A.W."/>
            <person name="Alvarado L."/>
            <person name="Arachchi H.M."/>
            <person name="Berlin A.M."/>
            <person name="Chapman S.B."/>
            <person name="Gainer-Dewar J."/>
            <person name="Goldberg J."/>
            <person name="Griggs A."/>
            <person name="Gujja S."/>
            <person name="Hansen M."/>
            <person name="Howarth C."/>
            <person name="Imamovic A."/>
            <person name="Ireland A."/>
            <person name="Larimer J."/>
            <person name="McCowan C."/>
            <person name="Murphy C."/>
            <person name="Pearson M."/>
            <person name="Poon T.W."/>
            <person name="Priest M."/>
            <person name="Roberts A."/>
            <person name="Saif S."/>
            <person name="Shea T."/>
            <person name="Sisk P."/>
            <person name="Sykes S."/>
            <person name="Wortman J."/>
            <person name="Nusbaum C."/>
            <person name="Birren B."/>
        </authorList>
    </citation>
    <scope>NUCLEOTIDE SEQUENCE [LARGE SCALE GENOMIC DNA]</scope>
    <source>
        <strain evidence="12">ATCC 38817</strain>
    </source>
</reference>
<evidence type="ECO:0000256" key="7">
    <source>
        <dbReference type="ARBA" id="ARBA00023136"/>
    </source>
</evidence>
<dbReference type="InterPro" id="IPR027469">
    <property type="entry name" value="Cation_efflux_TMD_sf"/>
</dbReference>
<evidence type="ECO:0000256" key="4">
    <source>
        <dbReference type="ARBA" id="ARBA00022692"/>
    </source>
</evidence>
<feature type="transmembrane region" description="Helical" evidence="9">
    <location>
        <begin position="65"/>
        <end position="87"/>
    </location>
</feature>
<keyword evidence="6 9" id="KW-1133">Transmembrane helix</keyword>
<keyword evidence="13" id="KW-1185">Reference proteome</keyword>
<feature type="region of interest" description="Disordered" evidence="8">
    <location>
        <begin position="535"/>
        <end position="610"/>
    </location>
</feature>
<dbReference type="Pfam" id="PF16916">
    <property type="entry name" value="ZT_dimer"/>
    <property type="match status" value="1"/>
</dbReference>
<keyword evidence="4 9" id="KW-0812">Transmembrane</keyword>
<feature type="transmembrane region" description="Helical" evidence="9">
    <location>
        <begin position="134"/>
        <end position="156"/>
    </location>
</feature>
<keyword evidence="5" id="KW-0862">Zinc</keyword>
<feature type="region of interest" description="Disordered" evidence="8">
    <location>
        <begin position="429"/>
        <end position="465"/>
    </location>
</feature>
<name>A0A058ZHJ6_FONAL</name>
<dbReference type="Gene3D" id="1.20.1510.10">
    <property type="entry name" value="Cation efflux protein transmembrane domain"/>
    <property type="match status" value="1"/>
</dbReference>
<dbReference type="eggNOG" id="KOG1483">
    <property type="taxonomic scope" value="Eukaryota"/>
</dbReference>
<evidence type="ECO:0008006" key="14">
    <source>
        <dbReference type="Google" id="ProtNLM"/>
    </source>
</evidence>
<gene>
    <name evidence="12" type="ORF">H696_00973</name>
</gene>
<feature type="compositionally biased region" description="Basic and acidic residues" evidence="8">
    <location>
        <begin position="227"/>
        <end position="247"/>
    </location>
</feature>
<feature type="transmembrane region" description="Helical" evidence="9">
    <location>
        <begin position="314"/>
        <end position="339"/>
    </location>
</feature>
<dbReference type="SUPFAM" id="SSF161111">
    <property type="entry name" value="Cation efflux protein transmembrane domain-like"/>
    <property type="match status" value="1"/>
</dbReference>
<dbReference type="GO" id="GO:0016020">
    <property type="term" value="C:membrane"/>
    <property type="evidence" value="ECO:0007669"/>
    <property type="project" value="UniProtKB-SubCell"/>
</dbReference>
<feature type="compositionally biased region" description="Low complexity" evidence="8">
    <location>
        <begin position="587"/>
        <end position="610"/>
    </location>
</feature>
<dbReference type="GO" id="GO:0010312">
    <property type="term" value="P:detoxification of zinc ion"/>
    <property type="evidence" value="ECO:0007669"/>
    <property type="project" value="TreeGrafter"/>
</dbReference>
<protein>
    <recommendedName>
        <fullName evidence="14">CDF family cation efflux system protein</fullName>
    </recommendedName>
</protein>
<dbReference type="NCBIfam" id="TIGR01297">
    <property type="entry name" value="CDF"/>
    <property type="match status" value="1"/>
</dbReference>
<evidence type="ECO:0000256" key="6">
    <source>
        <dbReference type="ARBA" id="ARBA00022989"/>
    </source>
</evidence>
<dbReference type="RefSeq" id="XP_009493137.1">
    <property type="nucleotide sequence ID" value="XM_009494862.1"/>
</dbReference>
<feature type="region of interest" description="Disordered" evidence="8">
    <location>
        <begin position="217"/>
        <end position="269"/>
    </location>
</feature>
<feature type="transmembrane region" description="Helical" evidence="9">
    <location>
        <begin position="93"/>
        <end position="114"/>
    </location>
</feature>
<feature type="transmembrane region" description="Helical" evidence="9">
    <location>
        <begin position="279"/>
        <end position="302"/>
    </location>
</feature>
<feature type="transmembrane region" description="Helical" evidence="9">
    <location>
        <begin position="168"/>
        <end position="188"/>
    </location>
</feature>
<dbReference type="GO" id="GO:0006882">
    <property type="term" value="P:intracellular zinc ion homeostasis"/>
    <property type="evidence" value="ECO:0007669"/>
    <property type="project" value="TreeGrafter"/>
</dbReference>
<comment type="subcellular location">
    <subcellularLocation>
        <location evidence="1">Membrane</location>
        <topology evidence="1">Multi-pass membrane protein</topology>
    </subcellularLocation>
</comment>
<proteinExistence type="inferred from homology"/>
<evidence type="ECO:0000313" key="13">
    <source>
        <dbReference type="Proteomes" id="UP000030693"/>
    </source>
</evidence>
<dbReference type="AlphaFoldDB" id="A0A058ZHJ6"/>
<dbReference type="PANTHER" id="PTHR45820:SF4">
    <property type="entry name" value="ZINC TRANSPORTER 63C, ISOFORM F"/>
    <property type="match status" value="1"/>
</dbReference>
<feature type="domain" description="Cation efflux protein cytoplasmic" evidence="11">
    <location>
        <begin position="344"/>
        <end position="415"/>
    </location>
</feature>
<keyword evidence="7 9" id="KW-0472">Membrane</keyword>
<evidence type="ECO:0000256" key="8">
    <source>
        <dbReference type="SAM" id="MobiDB-lite"/>
    </source>
</evidence>
<evidence type="ECO:0000256" key="9">
    <source>
        <dbReference type="SAM" id="Phobius"/>
    </source>
</evidence>
<dbReference type="GeneID" id="20525698"/>
<comment type="similarity">
    <text evidence="2">Belongs to the cation diffusion facilitator (CDF) transporter (TC 2.A.4) family. SLC30A subfamily.</text>
</comment>
<evidence type="ECO:0000256" key="1">
    <source>
        <dbReference type="ARBA" id="ARBA00004141"/>
    </source>
</evidence>
<sequence>MSPPLNRGTRVHPDSAGMSASSINADDQDAGSLSAADFETQVMGASASSSASATPKKPWWKWRTLRLSFTLGLSCIIFFAEVIVGSITHSNALMADAFHVLSDMLGLVIGIAAIQIGKRDRTPGNYRAKRIEVFGALVNGVFVLALCLSIVMSAVGRFFRPEEIEDPQLLLVTGSIGLVANIIGLVVVGHGGHGHSHSHGGHSHGAPADTPLLSAAAEEDGDDEDDSHSHSHSHGDDHGHSHGEHGHSHGGSASAGDDSAGHGHAHSHGPGGDLNIRGVFLHILGDALASVAVVISALIITYSDWEYVNYVDPALSLLITLILIMHSIPLVRATADILLLDPPKQMNMNTLREEILDIPGVRAIHDLYVWQLTGERVIGSAHVGMTTPEAYAEIGPKIHAAFHRRGVHSVTIQPEYVGHGPMVGLLPSPDAPADGVKSGAPTAPPQTPMAGLQSPSHHHPAYPASSSSMSSDVLLHIMADTCFLDCSSLAGTDERCKAGGLPRRRLGTRANAARRACGNPSFLAEFEMASNAAAGGGTGHPVSPASSPCAGTDTHSHHHGHGHGHNACATTAVAHGGAPSAPAVGTLMPDLPSPSASPSMSTSQSGSLLD</sequence>
<evidence type="ECO:0000313" key="12">
    <source>
        <dbReference type="EMBL" id="KCV73436.1"/>
    </source>
</evidence>
<dbReference type="Pfam" id="PF01545">
    <property type="entry name" value="Cation_efflux"/>
    <property type="match status" value="1"/>
</dbReference>
<evidence type="ECO:0000259" key="11">
    <source>
        <dbReference type="Pfam" id="PF16916"/>
    </source>
</evidence>
<keyword evidence="3" id="KW-0813">Transport</keyword>
<dbReference type="InterPro" id="IPR002524">
    <property type="entry name" value="Cation_efflux"/>
</dbReference>
<dbReference type="InterPro" id="IPR036837">
    <property type="entry name" value="Cation_efflux_CTD_sf"/>
</dbReference>
<accession>A0A058ZHJ6</accession>